<name>A0A8I0T664_9GAMM</name>
<protein>
    <recommendedName>
        <fullName evidence="1">Nucleotidyl transferase domain-containing protein</fullName>
    </recommendedName>
</protein>
<proteinExistence type="predicted"/>
<dbReference type="InterPro" id="IPR029044">
    <property type="entry name" value="Nucleotide-diphossugar_trans"/>
</dbReference>
<evidence type="ECO:0000313" key="2">
    <source>
        <dbReference type="EMBL" id="MBE0346879.1"/>
    </source>
</evidence>
<dbReference type="SUPFAM" id="SSF53448">
    <property type="entry name" value="Nucleotide-diphospho-sugar transferases"/>
    <property type="match status" value="1"/>
</dbReference>
<dbReference type="Proteomes" id="UP000660708">
    <property type="component" value="Unassembled WGS sequence"/>
</dbReference>
<comment type="caution">
    <text evidence="2">The sequence shown here is derived from an EMBL/GenBank/DDBJ whole genome shotgun (WGS) entry which is preliminary data.</text>
</comment>
<dbReference type="PANTHER" id="PTHR22572">
    <property type="entry name" value="SUGAR-1-PHOSPHATE GUANYL TRANSFERASE"/>
    <property type="match status" value="1"/>
</dbReference>
<evidence type="ECO:0000259" key="1">
    <source>
        <dbReference type="Pfam" id="PF00483"/>
    </source>
</evidence>
<organism evidence="2 3">
    <name type="scientific">Pseudoalteromonas peptidolytica F12-50-A1</name>
    <dbReference type="NCBI Taxonomy" id="1315280"/>
    <lineage>
        <taxon>Bacteria</taxon>
        <taxon>Pseudomonadati</taxon>
        <taxon>Pseudomonadota</taxon>
        <taxon>Gammaproteobacteria</taxon>
        <taxon>Alteromonadales</taxon>
        <taxon>Pseudoalteromonadaceae</taxon>
        <taxon>Pseudoalteromonas</taxon>
    </lineage>
</organism>
<feature type="domain" description="Nucleotidyl transferase" evidence="1">
    <location>
        <begin position="4"/>
        <end position="209"/>
    </location>
</feature>
<accession>A0A8I0T664</accession>
<keyword evidence="3" id="KW-1185">Reference proteome</keyword>
<dbReference type="InterPro" id="IPR050486">
    <property type="entry name" value="Mannose-1P_guanyltransferase"/>
</dbReference>
<dbReference type="InterPro" id="IPR005835">
    <property type="entry name" value="NTP_transferase_dom"/>
</dbReference>
<reference evidence="2 3" key="1">
    <citation type="submission" date="2015-06" db="EMBL/GenBank/DDBJ databases">
        <title>Genome sequence of Pseudoalteromonas peptidolytica.</title>
        <authorList>
            <person name="Xie B.-B."/>
            <person name="Rong J.-C."/>
            <person name="Qin Q.-L."/>
            <person name="Zhang Y.-Z."/>
        </authorList>
    </citation>
    <scope>NUCLEOTIDE SEQUENCE [LARGE SCALE GENOMIC DNA]</scope>
    <source>
        <strain evidence="2 3">F12-50-A1</strain>
    </source>
</reference>
<dbReference type="EMBL" id="AQHF01000024">
    <property type="protein sequence ID" value="MBE0346879.1"/>
    <property type="molecule type" value="Genomic_DNA"/>
</dbReference>
<gene>
    <name evidence="2" type="ORF">PPEP_a3011</name>
</gene>
<dbReference type="Gene3D" id="3.90.550.10">
    <property type="entry name" value="Spore Coat Polysaccharide Biosynthesis Protein SpsA, Chain A"/>
    <property type="match status" value="1"/>
</dbReference>
<dbReference type="AlphaFoldDB" id="A0A8I0T664"/>
<sequence>MNDRPKVLAKINGVPFIQHLLTWCQKQGITRIHFCLGYRAEQVIRWLREENKSQIAVSWQVEKEARGTGGAICDAISYLESKHECTEILVCNGDTFVEFEVEQFVSTSQVCGGGILTTTVDNASRFGAIKKSQGLLTSFVEKEEKQEEGEINAGWYYLGKSHLDTLRVRAIFSFEREYLMDLSRPPIQCINKGSNFLDFGTPESYLHAQFIFQELL</sequence>
<dbReference type="Pfam" id="PF00483">
    <property type="entry name" value="NTP_transferase"/>
    <property type="match status" value="1"/>
</dbReference>
<evidence type="ECO:0000313" key="3">
    <source>
        <dbReference type="Proteomes" id="UP000660708"/>
    </source>
</evidence>